<evidence type="ECO:0000259" key="3">
    <source>
        <dbReference type="PROSITE" id="PS50977"/>
    </source>
</evidence>
<protein>
    <submittedName>
        <fullName evidence="4">TetR family transcriptional regulator</fullName>
    </submittedName>
</protein>
<dbReference type="AlphaFoldDB" id="A0A1C7EHG1"/>
<dbReference type="InterPro" id="IPR001647">
    <property type="entry name" value="HTH_TetR"/>
</dbReference>
<feature type="DNA-binding region" description="H-T-H motif" evidence="2">
    <location>
        <begin position="33"/>
        <end position="52"/>
    </location>
</feature>
<dbReference type="Gene3D" id="1.10.357.10">
    <property type="entry name" value="Tetracycline Repressor, domain 2"/>
    <property type="match status" value="1"/>
</dbReference>
<dbReference type="InterPro" id="IPR009057">
    <property type="entry name" value="Homeodomain-like_sf"/>
</dbReference>
<dbReference type="PROSITE" id="PS01081">
    <property type="entry name" value="HTH_TETR_1"/>
    <property type="match status" value="1"/>
</dbReference>
<reference evidence="4" key="1">
    <citation type="submission" date="2016-10" db="EMBL/GenBank/DDBJ databases">
        <authorList>
            <person name="See-Too W.S."/>
        </authorList>
    </citation>
    <scope>NUCLEOTIDE SEQUENCE</scope>
    <source>
        <strain evidence="4">DSM 22276</strain>
    </source>
</reference>
<dbReference type="EMBL" id="CP016543">
    <property type="protein sequence ID" value="ANU23228.1"/>
    <property type="molecule type" value="Genomic_DNA"/>
</dbReference>
<name>A0A1C7EHG1_9BACL</name>
<proteinExistence type="predicted"/>
<dbReference type="GO" id="GO:0003677">
    <property type="term" value="F:DNA binding"/>
    <property type="evidence" value="ECO:0007669"/>
    <property type="project" value="UniProtKB-UniRule"/>
</dbReference>
<keyword evidence="5" id="KW-1185">Reference proteome</keyword>
<dbReference type="OrthoDB" id="881297at2"/>
<keyword evidence="1 2" id="KW-0238">DNA-binding</keyword>
<organism evidence="4 5">
    <name type="scientific">Planococcus donghaensis</name>
    <dbReference type="NCBI Taxonomy" id="414778"/>
    <lineage>
        <taxon>Bacteria</taxon>
        <taxon>Bacillati</taxon>
        <taxon>Bacillota</taxon>
        <taxon>Bacilli</taxon>
        <taxon>Bacillales</taxon>
        <taxon>Caryophanaceae</taxon>
        <taxon>Planococcus</taxon>
    </lineage>
</organism>
<accession>A0A1C7EHG1</accession>
<dbReference type="SUPFAM" id="SSF46689">
    <property type="entry name" value="Homeodomain-like"/>
    <property type="match status" value="1"/>
</dbReference>
<evidence type="ECO:0000313" key="4">
    <source>
        <dbReference type="EMBL" id="ANU23228.1"/>
    </source>
</evidence>
<dbReference type="InterPro" id="IPR023772">
    <property type="entry name" value="DNA-bd_HTH_TetR-type_CS"/>
</dbReference>
<feature type="domain" description="HTH tetR-type" evidence="3">
    <location>
        <begin position="10"/>
        <end position="70"/>
    </location>
</feature>
<dbReference type="Proteomes" id="UP000092495">
    <property type="component" value="Chromosome"/>
</dbReference>
<dbReference type="PROSITE" id="PS50977">
    <property type="entry name" value="HTH_TETR_2"/>
    <property type="match status" value="1"/>
</dbReference>
<dbReference type="KEGG" id="pdg:BCM40_07535"/>
<dbReference type="RefSeq" id="WP_065526267.1">
    <property type="nucleotide sequence ID" value="NZ_CP016543.2"/>
</dbReference>
<evidence type="ECO:0000256" key="2">
    <source>
        <dbReference type="PROSITE-ProRule" id="PRU00335"/>
    </source>
</evidence>
<dbReference type="Pfam" id="PF00440">
    <property type="entry name" value="TetR_N"/>
    <property type="match status" value="1"/>
</dbReference>
<sequence length="229" mass="26653">MRKISPEERQIMRRSYAEKIMDTVRKKGFISLTIQDLARLMGISRASLYNFFASKEDIIQEVTEIYIDYLTRSNEFINNPRYPYIRRLPAVFEQSVFSTVYASEIYLNELKITCPIYYEKQIHVVNERLAILYSFYENGISDGDFNPLHPSLIIEQDEAALHKILNSSFLIDQGITLEDAMYGYYEMMKYRSFTPTALIPGKDEYIDKAVKVIMNQLGKSSDLLTPADN</sequence>
<dbReference type="STRING" id="414778.BCM40_07535"/>
<evidence type="ECO:0000256" key="1">
    <source>
        <dbReference type="ARBA" id="ARBA00023125"/>
    </source>
</evidence>
<gene>
    <name evidence="4" type="ORF">BCM40_07535</name>
</gene>
<evidence type="ECO:0000313" key="5">
    <source>
        <dbReference type="Proteomes" id="UP000092495"/>
    </source>
</evidence>